<dbReference type="VEuPathDB" id="FungiDB:I7I53_08900"/>
<keyword evidence="2" id="KW-0732">Signal</keyword>
<sequence>MWVVISSLCLLFFRHFRFNDVDVVRGNKRKRPQSTAGSPANSGQSSSRHSFWRTLQIFWSDDRIQQWKSSIFTENKTEERALFAPKRLGIAEDTKANASSVFWLRKYPRRPYQSMPTRPELPMTLDGDFGNVKLSPVKPRKNFIQWIPHRLTALSGAADIFSPGFDEHIDNSDGFLDVGISAEEDVFVTKTLR</sequence>
<feature type="chain" id="PRO_5003258240" evidence="2">
    <location>
        <begin position="19"/>
        <end position="193"/>
    </location>
</feature>
<accession>F0UHI2</accession>
<feature type="compositionally biased region" description="Polar residues" evidence="1">
    <location>
        <begin position="33"/>
        <end position="48"/>
    </location>
</feature>
<dbReference type="Proteomes" id="UP000008142">
    <property type="component" value="Unassembled WGS sequence"/>
</dbReference>
<dbReference type="EMBL" id="DS990638">
    <property type="protein sequence ID" value="EGC45316.1"/>
    <property type="molecule type" value="Genomic_DNA"/>
</dbReference>
<dbReference type="HOGENOM" id="CLU_1408365_0_0_1"/>
<organism evidence="4">
    <name type="scientific">Ajellomyces capsulatus (strain H88)</name>
    <name type="common">Darling's disease fungus</name>
    <name type="synonym">Histoplasma capsulatum</name>
    <dbReference type="NCBI Taxonomy" id="544711"/>
    <lineage>
        <taxon>Eukaryota</taxon>
        <taxon>Fungi</taxon>
        <taxon>Dikarya</taxon>
        <taxon>Ascomycota</taxon>
        <taxon>Pezizomycotina</taxon>
        <taxon>Eurotiomycetes</taxon>
        <taxon>Eurotiomycetidae</taxon>
        <taxon>Onygenales</taxon>
        <taxon>Ajellomycetaceae</taxon>
        <taxon>Histoplasma</taxon>
    </lineage>
</organism>
<reference evidence="4" key="1">
    <citation type="submission" date="2008-07" db="EMBL/GenBank/DDBJ databases">
        <title>Annotation of Ajellomyces capsulatus strain H88.</title>
        <authorList>
            <person name="Champion M."/>
            <person name="Cuomo C."/>
            <person name="Ma L.-J."/>
            <person name="Henn M.R."/>
            <person name="Sil A."/>
            <person name="Goldman B."/>
            <person name="Young S.K."/>
            <person name="Kodira C.D."/>
            <person name="Zeng Q."/>
            <person name="Koehrsen M."/>
            <person name="Alvarado L."/>
            <person name="Berlin A."/>
            <person name="Borenstein D."/>
            <person name="Chen Z."/>
            <person name="Engels R."/>
            <person name="Freedman E."/>
            <person name="Gellesch M."/>
            <person name="Goldberg J."/>
            <person name="Griggs A."/>
            <person name="Gujja S."/>
            <person name="Heiman D."/>
            <person name="Hepburn T."/>
            <person name="Howarth C."/>
            <person name="Jen D."/>
            <person name="Larson L."/>
            <person name="Lewis B."/>
            <person name="Mehta T."/>
            <person name="Park D."/>
            <person name="Pearson M."/>
            <person name="Roberts A."/>
            <person name="Saif S."/>
            <person name="Shea T."/>
            <person name="Shenoy N."/>
            <person name="Sisk P."/>
            <person name="Stolte C."/>
            <person name="Sykes S."/>
            <person name="Walk T."/>
            <person name="White J."/>
            <person name="Yandava C."/>
            <person name="Klein B."/>
            <person name="McEwen J.G."/>
            <person name="Puccia R."/>
            <person name="Goldman G.H."/>
            <person name="Felipe M.S."/>
            <person name="Nino-Vega G."/>
            <person name="San-Blas G."/>
            <person name="Taylor J."/>
            <person name="Mendoza L."/>
            <person name="Galagan J."/>
            <person name="Nusbaum C."/>
            <person name="Birren B."/>
        </authorList>
    </citation>
    <scope>NUCLEOTIDE SEQUENCE [LARGE SCALE GENOMIC DNA]</scope>
    <source>
        <strain evidence="4">H88</strain>
    </source>
</reference>
<gene>
    <name evidence="3" type="ORF">HCEG_04531</name>
</gene>
<proteinExistence type="predicted"/>
<dbReference type="AlphaFoldDB" id="F0UHI2"/>
<protein>
    <submittedName>
        <fullName evidence="3">Predicted protein</fullName>
    </submittedName>
</protein>
<evidence type="ECO:0000256" key="2">
    <source>
        <dbReference type="SAM" id="SignalP"/>
    </source>
</evidence>
<evidence type="ECO:0000313" key="4">
    <source>
        <dbReference type="Proteomes" id="UP000008142"/>
    </source>
</evidence>
<feature type="signal peptide" evidence="2">
    <location>
        <begin position="1"/>
        <end position="18"/>
    </location>
</feature>
<name>F0UHI2_AJEC8</name>
<evidence type="ECO:0000256" key="1">
    <source>
        <dbReference type="SAM" id="MobiDB-lite"/>
    </source>
</evidence>
<feature type="region of interest" description="Disordered" evidence="1">
    <location>
        <begin position="28"/>
        <end position="48"/>
    </location>
</feature>
<dbReference type="VEuPathDB" id="FungiDB:I7I53_04805"/>
<evidence type="ECO:0000313" key="3">
    <source>
        <dbReference type="EMBL" id="EGC45316.1"/>
    </source>
</evidence>